<evidence type="ECO:0000313" key="2">
    <source>
        <dbReference type="Proteomes" id="UP000001064"/>
    </source>
</evidence>
<name>F0ZAS9_DICPU</name>
<dbReference type="EMBL" id="GL870966">
    <property type="protein sequence ID" value="EGC38939.1"/>
    <property type="molecule type" value="Genomic_DNA"/>
</dbReference>
<dbReference type="GeneID" id="10506230"/>
<evidence type="ECO:0000313" key="1">
    <source>
        <dbReference type="EMBL" id="EGC38939.1"/>
    </source>
</evidence>
<protein>
    <submittedName>
        <fullName evidence="1">Uncharacterized protein</fullName>
    </submittedName>
</protein>
<organism evidence="1 2">
    <name type="scientific">Dictyostelium purpureum</name>
    <name type="common">Slime mold</name>
    <dbReference type="NCBI Taxonomy" id="5786"/>
    <lineage>
        <taxon>Eukaryota</taxon>
        <taxon>Amoebozoa</taxon>
        <taxon>Evosea</taxon>
        <taxon>Eumycetozoa</taxon>
        <taxon>Dictyostelia</taxon>
        <taxon>Dictyosteliales</taxon>
        <taxon>Dictyosteliaceae</taxon>
        <taxon>Dictyostelium</taxon>
    </lineage>
</organism>
<accession>F0ZAS9</accession>
<keyword evidence="2" id="KW-1185">Reference proteome</keyword>
<dbReference type="AlphaFoldDB" id="F0ZAS9"/>
<dbReference type="KEGG" id="dpp:DICPUDRAFT_27785"/>
<dbReference type="Proteomes" id="UP000001064">
    <property type="component" value="Unassembled WGS sequence"/>
</dbReference>
<gene>
    <name evidence="1" type="ORF">DICPUDRAFT_27785</name>
</gene>
<proteinExistence type="predicted"/>
<sequence>NYRGFFSNKTMEDFLAFKYIKDFFSIKAIEDFLAHKRFLAFKLSRIFYH</sequence>
<dbReference type="RefSeq" id="XP_003284504.1">
    <property type="nucleotide sequence ID" value="XM_003284456.1"/>
</dbReference>
<feature type="non-terminal residue" evidence="1">
    <location>
        <position position="1"/>
    </location>
</feature>
<dbReference type="InParanoid" id="F0ZAS9"/>
<reference evidence="2" key="1">
    <citation type="journal article" date="2011" name="Genome Biol.">
        <title>Comparative genomics of the social amoebae Dictyostelium discoideum and Dictyostelium purpureum.</title>
        <authorList>
            <consortium name="US DOE Joint Genome Institute (JGI-PGF)"/>
            <person name="Sucgang R."/>
            <person name="Kuo A."/>
            <person name="Tian X."/>
            <person name="Salerno W."/>
            <person name="Parikh A."/>
            <person name="Feasley C.L."/>
            <person name="Dalin E."/>
            <person name="Tu H."/>
            <person name="Huang E."/>
            <person name="Barry K."/>
            <person name="Lindquist E."/>
            <person name="Shapiro H."/>
            <person name="Bruce D."/>
            <person name="Schmutz J."/>
            <person name="Salamov A."/>
            <person name="Fey P."/>
            <person name="Gaudet P."/>
            <person name="Anjard C."/>
            <person name="Babu M.M."/>
            <person name="Basu S."/>
            <person name="Bushmanova Y."/>
            <person name="van der Wel H."/>
            <person name="Katoh-Kurasawa M."/>
            <person name="Dinh C."/>
            <person name="Coutinho P.M."/>
            <person name="Saito T."/>
            <person name="Elias M."/>
            <person name="Schaap P."/>
            <person name="Kay R.R."/>
            <person name="Henrissat B."/>
            <person name="Eichinger L."/>
            <person name="Rivero F."/>
            <person name="Putnam N.H."/>
            <person name="West C.M."/>
            <person name="Loomis W.F."/>
            <person name="Chisholm R.L."/>
            <person name="Shaulsky G."/>
            <person name="Strassmann J.E."/>
            <person name="Queller D.C."/>
            <person name="Kuspa A."/>
            <person name="Grigoriev I.V."/>
        </authorList>
    </citation>
    <scope>NUCLEOTIDE SEQUENCE [LARGE SCALE GENOMIC DNA]</scope>
    <source>
        <strain evidence="2">QSDP1</strain>
    </source>
</reference>
<dbReference type="VEuPathDB" id="AmoebaDB:DICPUDRAFT_27785"/>